<evidence type="ECO:0000259" key="6">
    <source>
        <dbReference type="Pfam" id="PF00288"/>
    </source>
</evidence>
<dbReference type="InterPro" id="IPR006203">
    <property type="entry name" value="GHMP_knse_ATP-bd_CS"/>
</dbReference>
<comment type="similarity">
    <text evidence="1">Belongs to the GHMP kinase family. GalK subfamily.</text>
</comment>
<protein>
    <recommendedName>
        <fullName evidence="6">GHMP kinase N-terminal domain-containing protein</fullName>
    </recommendedName>
</protein>
<evidence type="ECO:0000256" key="2">
    <source>
        <dbReference type="ARBA" id="ARBA00022679"/>
    </source>
</evidence>
<gene>
    <name evidence="7" type="ORF">ET989_05130</name>
</gene>
<keyword evidence="4" id="KW-0418">Kinase</keyword>
<dbReference type="GO" id="GO:0005829">
    <property type="term" value="C:cytosol"/>
    <property type="evidence" value="ECO:0007669"/>
    <property type="project" value="TreeGrafter"/>
</dbReference>
<keyword evidence="3" id="KW-0547">Nucleotide-binding</keyword>
<dbReference type="PANTHER" id="PTHR10457">
    <property type="entry name" value="MEVALONATE KINASE/GALACTOKINASE"/>
    <property type="match status" value="1"/>
</dbReference>
<dbReference type="SUPFAM" id="SSF54211">
    <property type="entry name" value="Ribosomal protein S5 domain 2-like"/>
    <property type="match status" value="1"/>
</dbReference>
<dbReference type="InterPro" id="IPR020568">
    <property type="entry name" value="Ribosomal_Su5_D2-typ_SF"/>
</dbReference>
<dbReference type="RefSeq" id="WP_131167490.1">
    <property type="nucleotide sequence ID" value="NZ_SDMQ01000004.1"/>
</dbReference>
<dbReference type="Proteomes" id="UP000292373">
    <property type="component" value="Unassembled WGS sequence"/>
</dbReference>
<feature type="domain" description="GHMP kinase N-terminal" evidence="6">
    <location>
        <begin position="29"/>
        <end position="83"/>
    </location>
</feature>
<evidence type="ECO:0000313" key="8">
    <source>
        <dbReference type="Proteomes" id="UP000292373"/>
    </source>
</evidence>
<comment type="caution">
    <text evidence="7">The sequence shown here is derived from an EMBL/GenBank/DDBJ whole genome shotgun (WGS) entry which is preliminary data.</text>
</comment>
<dbReference type="InterPro" id="IPR006204">
    <property type="entry name" value="GHMP_kinase_N_dom"/>
</dbReference>
<proteinExistence type="inferred from homology"/>
<dbReference type="EMBL" id="SDMQ01000004">
    <property type="protein sequence ID" value="TBT85840.1"/>
    <property type="molecule type" value="Genomic_DNA"/>
</dbReference>
<name>A0A4Q9KEE8_9ACTN</name>
<evidence type="ECO:0000256" key="1">
    <source>
        <dbReference type="ARBA" id="ARBA00006566"/>
    </source>
</evidence>
<evidence type="ECO:0000256" key="3">
    <source>
        <dbReference type="ARBA" id="ARBA00022741"/>
    </source>
</evidence>
<dbReference type="GO" id="GO:0005524">
    <property type="term" value="F:ATP binding"/>
    <property type="evidence" value="ECO:0007669"/>
    <property type="project" value="UniProtKB-KW"/>
</dbReference>
<organism evidence="7 8">
    <name type="scientific">Propioniciclava sinopodophylli</name>
    <dbReference type="NCBI Taxonomy" id="1837344"/>
    <lineage>
        <taxon>Bacteria</taxon>
        <taxon>Bacillati</taxon>
        <taxon>Actinomycetota</taxon>
        <taxon>Actinomycetes</taxon>
        <taxon>Propionibacteriales</taxon>
        <taxon>Propionibacteriaceae</taxon>
        <taxon>Propioniciclava</taxon>
    </lineage>
</organism>
<evidence type="ECO:0000313" key="7">
    <source>
        <dbReference type="EMBL" id="TBT85840.1"/>
    </source>
</evidence>
<dbReference type="PROSITE" id="PS00627">
    <property type="entry name" value="GHMP_KINASES_ATP"/>
    <property type="match status" value="1"/>
</dbReference>
<keyword evidence="8" id="KW-1185">Reference proteome</keyword>
<dbReference type="InterPro" id="IPR014721">
    <property type="entry name" value="Ribsml_uS5_D2-typ_fold_subgr"/>
</dbReference>
<evidence type="ECO:0000256" key="5">
    <source>
        <dbReference type="ARBA" id="ARBA00022840"/>
    </source>
</evidence>
<dbReference type="Pfam" id="PF00288">
    <property type="entry name" value="GHMP_kinases_N"/>
    <property type="match status" value="1"/>
</dbReference>
<keyword evidence="2" id="KW-0808">Transferase</keyword>
<dbReference type="PANTHER" id="PTHR10457:SF7">
    <property type="entry name" value="GALACTOKINASE-RELATED"/>
    <property type="match status" value="1"/>
</dbReference>
<evidence type="ECO:0000256" key="4">
    <source>
        <dbReference type="ARBA" id="ARBA00022777"/>
    </source>
</evidence>
<dbReference type="GO" id="GO:0006012">
    <property type="term" value="P:galactose metabolic process"/>
    <property type="evidence" value="ECO:0007669"/>
    <property type="project" value="TreeGrafter"/>
</dbReference>
<accession>A0A4Q9KEE8</accession>
<sequence>MARSSAFDGEVVIDADGATPLPPGHWGRYVATAWHRLRANFGELPAAELTFSSDLPLAAGMSSSSALVVASALALADLAGLRETELWASELGDDRLRWATYLAATENGVTFAGLPGSAGVGTRGGSEDHTGMLCSRPGQLGQFGFDPVARHRHVALPSGMVFVVGLSGVIAEKTGAAQAQYNRASDAGAFASDWLARHRAAFPHRVQADTLVTDAAAAAQRVQRPYLRG</sequence>
<dbReference type="Gene3D" id="3.30.230.10">
    <property type="match status" value="1"/>
</dbReference>
<dbReference type="OrthoDB" id="257453at2"/>
<dbReference type="AlphaFoldDB" id="A0A4Q9KEE8"/>
<dbReference type="GO" id="GO:0004335">
    <property type="term" value="F:galactokinase activity"/>
    <property type="evidence" value="ECO:0007669"/>
    <property type="project" value="TreeGrafter"/>
</dbReference>
<keyword evidence="5" id="KW-0067">ATP-binding</keyword>
<reference evidence="7 8" key="1">
    <citation type="submission" date="2019-01" db="EMBL/GenBank/DDBJ databases">
        <title>Lactibacter flavus gen. nov., sp. nov., a novel bacterium of the family Propionibacteriaceae isolated from raw milk and dairy products.</title>
        <authorList>
            <person name="Huptas C."/>
            <person name="Wenning M."/>
            <person name="Breitenwieser F."/>
            <person name="Doll E."/>
            <person name="Von Neubeck M."/>
            <person name="Busse H.-J."/>
            <person name="Scherer S."/>
        </authorList>
    </citation>
    <scope>NUCLEOTIDE SEQUENCE [LARGE SCALE GENOMIC DNA]</scope>
    <source>
        <strain evidence="7 8">KCTC 33808</strain>
    </source>
</reference>